<evidence type="ECO:0000256" key="3">
    <source>
        <dbReference type="ARBA" id="ARBA00009000"/>
    </source>
</evidence>
<dbReference type="FunFam" id="3.20.20.80:FF:000003">
    <property type="entry name" value="1,4-alpha-glucan branching enzyme GlgB"/>
    <property type="match status" value="1"/>
</dbReference>
<dbReference type="Gene3D" id="3.20.20.80">
    <property type="entry name" value="Glycosidases"/>
    <property type="match status" value="1"/>
</dbReference>
<dbReference type="GO" id="GO:0004553">
    <property type="term" value="F:hydrolase activity, hydrolyzing O-glycosyl compounds"/>
    <property type="evidence" value="ECO:0007669"/>
    <property type="project" value="InterPro"/>
</dbReference>
<dbReference type="Proteomes" id="UP000664277">
    <property type="component" value="Unassembled WGS sequence"/>
</dbReference>
<feature type="domain" description="Glycosyl hydrolase family 13 catalytic" evidence="11">
    <location>
        <begin position="155"/>
        <end position="509"/>
    </location>
</feature>
<dbReference type="Pfam" id="PF00128">
    <property type="entry name" value="Alpha-amylase"/>
    <property type="match status" value="1"/>
</dbReference>
<dbReference type="Pfam" id="PF02806">
    <property type="entry name" value="Alpha-amylase_C"/>
    <property type="match status" value="1"/>
</dbReference>
<dbReference type="CDD" id="cd02855">
    <property type="entry name" value="E_set_GBE_prok_N"/>
    <property type="match status" value="1"/>
</dbReference>
<name>A0A8J7PCM0_9BACT</name>
<dbReference type="InterPro" id="IPR004193">
    <property type="entry name" value="Glyco_hydro_13_N"/>
</dbReference>
<evidence type="ECO:0000256" key="8">
    <source>
        <dbReference type="ARBA" id="ARBA00023277"/>
    </source>
</evidence>
<accession>A0A8J7PCM0</accession>
<evidence type="ECO:0000256" key="1">
    <source>
        <dbReference type="ARBA" id="ARBA00000826"/>
    </source>
</evidence>
<dbReference type="InterPro" id="IPR037439">
    <property type="entry name" value="Branching_enzy"/>
</dbReference>
<dbReference type="FunFam" id="2.60.40.1180:FF:000002">
    <property type="entry name" value="1,4-alpha-glucan branching enzyme GlgB"/>
    <property type="match status" value="1"/>
</dbReference>
<reference evidence="12" key="1">
    <citation type="submission" date="2021-02" db="EMBL/GenBank/DDBJ databases">
        <title>Genome-Resolved Metagenomics of a Microbial Community Performing Photosynthetic Biological Nutrient Removal.</title>
        <authorList>
            <person name="Mcdaniel E.A."/>
        </authorList>
    </citation>
    <scope>NUCLEOTIDE SEQUENCE</scope>
    <source>
        <strain evidence="12">UWPOB_OBS1</strain>
    </source>
</reference>
<dbReference type="Gene3D" id="2.60.40.10">
    <property type="entry name" value="Immunoglobulins"/>
    <property type="match status" value="1"/>
</dbReference>
<evidence type="ECO:0000259" key="11">
    <source>
        <dbReference type="SMART" id="SM00642"/>
    </source>
</evidence>
<evidence type="ECO:0000256" key="10">
    <source>
        <dbReference type="PIRSR" id="PIRSR000463-1"/>
    </source>
</evidence>
<evidence type="ECO:0000313" key="13">
    <source>
        <dbReference type="Proteomes" id="UP000664277"/>
    </source>
</evidence>
<dbReference type="UniPathway" id="UPA00164"/>
<dbReference type="GO" id="GO:0005829">
    <property type="term" value="C:cytosol"/>
    <property type="evidence" value="ECO:0007669"/>
    <property type="project" value="TreeGrafter"/>
</dbReference>
<evidence type="ECO:0000256" key="2">
    <source>
        <dbReference type="ARBA" id="ARBA00004964"/>
    </source>
</evidence>
<proteinExistence type="inferred from homology"/>
<dbReference type="InterPro" id="IPR013780">
    <property type="entry name" value="Glyco_hydro_b"/>
</dbReference>
<feature type="active site" description="Proton donor" evidence="9 10">
    <location>
        <position position="366"/>
    </location>
</feature>
<dbReference type="PIRSF" id="PIRSF000463">
    <property type="entry name" value="GlgB"/>
    <property type="match status" value="1"/>
</dbReference>
<dbReference type="SUPFAM" id="SSF81296">
    <property type="entry name" value="E set domains"/>
    <property type="match status" value="1"/>
</dbReference>
<dbReference type="EC" id="2.4.1.18" evidence="9"/>
<comment type="similarity">
    <text evidence="3 9">Belongs to the glycosyl hydrolase 13 family. GlgB subfamily.</text>
</comment>
<comment type="catalytic activity">
    <reaction evidence="1 9">
        <text>Transfers a segment of a (1-&gt;4)-alpha-D-glucan chain to a primary hydroxy group in a similar glucan chain.</text>
        <dbReference type="EC" id="2.4.1.18"/>
    </reaction>
</comment>
<evidence type="ECO:0000313" key="12">
    <source>
        <dbReference type="EMBL" id="MBN8660566.1"/>
    </source>
</evidence>
<dbReference type="InterPro" id="IPR044143">
    <property type="entry name" value="GlgB_N_E_set_prok"/>
</dbReference>
<keyword evidence="7 9" id="KW-0320">Glycogen biosynthesis</keyword>
<dbReference type="PANTHER" id="PTHR43651">
    <property type="entry name" value="1,4-ALPHA-GLUCAN-BRANCHING ENZYME"/>
    <property type="match status" value="1"/>
</dbReference>
<evidence type="ECO:0000256" key="6">
    <source>
        <dbReference type="ARBA" id="ARBA00022679"/>
    </source>
</evidence>
<feature type="active site" description="Nucleophile" evidence="9 10">
    <location>
        <position position="313"/>
    </location>
</feature>
<comment type="subunit">
    <text evidence="9">Monomer.</text>
</comment>
<dbReference type="CDD" id="cd11322">
    <property type="entry name" value="AmyAc_Glg_BE"/>
    <property type="match status" value="1"/>
</dbReference>
<protein>
    <recommendedName>
        <fullName evidence="9">1,4-alpha-glucan branching enzyme GlgB</fullName>
        <ecNumber evidence="9">2.4.1.18</ecNumber>
    </recommendedName>
    <alternativeName>
        <fullName evidence="9">1,4-alpha-D-glucan:1,4-alpha-D-glucan 6-glucosyl-transferase</fullName>
    </alternativeName>
    <alternativeName>
        <fullName evidence="9">Alpha-(1-&gt;4)-glucan branching enzyme</fullName>
    </alternativeName>
    <alternativeName>
        <fullName evidence="9">Glycogen branching enzyme</fullName>
        <shortName evidence="9">BE</shortName>
    </alternativeName>
</protein>
<keyword evidence="6 9" id="KW-0808">Transferase</keyword>
<dbReference type="NCBIfam" id="NF003811">
    <property type="entry name" value="PRK05402.1"/>
    <property type="match status" value="1"/>
</dbReference>
<gene>
    <name evidence="9 12" type="primary">glgB</name>
    <name evidence="12" type="ORF">J0M35_09405</name>
</gene>
<dbReference type="AlphaFoldDB" id="A0A8J7PCM0"/>
<dbReference type="Pfam" id="PF02922">
    <property type="entry name" value="CBM_48"/>
    <property type="match status" value="1"/>
</dbReference>
<evidence type="ECO:0000256" key="5">
    <source>
        <dbReference type="ARBA" id="ARBA00022676"/>
    </source>
</evidence>
<dbReference type="GO" id="GO:0043169">
    <property type="term" value="F:cation binding"/>
    <property type="evidence" value="ECO:0007669"/>
    <property type="project" value="InterPro"/>
</dbReference>
<dbReference type="SMART" id="SM00642">
    <property type="entry name" value="Aamy"/>
    <property type="match status" value="1"/>
</dbReference>
<comment type="function">
    <text evidence="9">Catalyzes the formation of the alpha-1,6-glucosidic linkages in glycogen by scission of a 1,4-alpha-linked oligosaccharide from growing alpha-1,4-glucan chains and the subsequent attachment of the oligosaccharide to the alpha-1,6 position.</text>
</comment>
<dbReference type="InterPro" id="IPR014756">
    <property type="entry name" value="Ig_E-set"/>
</dbReference>
<dbReference type="GO" id="GO:0005978">
    <property type="term" value="P:glycogen biosynthetic process"/>
    <property type="evidence" value="ECO:0007669"/>
    <property type="project" value="UniProtKB-UniRule"/>
</dbReference>
<dbReference type="FunFam" id="2.60.40.10:FF:000169">
    <property type="entry name" value="1,4-alpha-glucan branching enzyme GlgB"/>
    <property type="match status" value="1"/>
</dbReference>
<evidence type="ECO:0000256" key="7">
    <source>
        <dbReference type="ARBA" id="ARBA00023056"/>
    </source>
</evidence>
<evidence type="ECO:0000256" key="4">
    <source>
        <dbReference type="ARBA" id="ARBA00022600"/>
    </source>
</evidence>
<dbReference type="NCBIfam" id="NF008967">
    <property type="entry name" value="PRK12313.1"/>
    <property type="match status" value="1"/>
</dbReference>
<dbReference type="InterPro" id="IPR006047">
    <property type="entry name" value="GH13_cat_dom"/>
</dbReference>
<keyword evidence="5 9" id="KW-0328">Glycosyltransferase</keyword>
<comment type="caution">
    <text evidence="12">The sequence shown here is derived from an EMBL/GenBank/DDBJ whole genome shotgun (WGS) entry which is preliminary data.</text>
</comment>
<dbReference type="SUPFAM" id="SSF51011">
    <property type="entry name" value="Glycosyl hydrolase domain"/>
    <property type="match status" value="1"/>
</dbReference>
<evidence type="ECO:0000256" key="9">
    <source>
        <dbReference type="HAMAP-Rule" id="MF_00685"/>
    </source>
</evidence>
<dbReference type="InterPro" id="IPR017853">
    <property type="entry name" value="GH"/>
</dbReference>
<keyword evidence="4 9" id="KW-0321">Glycogen metabolism</keyword>
<organism evidence="12 13">
    <name type="scientific">Candidatus Obscuribacter phosphatis</name>
    <dbReference type="NCBI Taxonomy" id="1906157"/>
    <lineage>
        <taxon>Bacteria</taxon>
        <taxon>Bacillati</taxon>
        <taxon>Candidatus Melainabacteria</taxon>
        <taxon>Candidatus Obscuribacterales</taxon>
        <taxon>Candidatus Obscuribacteraceae</taxon>
        <taxon>Candidatus Obscuribacter</taxon>
    </lineage>
</organism>
<dbReference type="HAMAP" id="MF_00685">
    <property type="entry name" value="GlgB"/>
    <property type="match status" value="1"/>
</dbReference>
<dbReference type="InterPro" id="IPR006048">
    <property type="entry name" value="A-amylase/branching_C"/>
</dbReference>
<sequence length="633" mass="72196">MTTSTRAFFSDFDAHLFCEGSHYRIYEKMGAHPLTVDGKKGVHFAVWAPNAESVSVIGDFNDWDASKGLMQKAGETGVWTTFVSGITDGAIYKYYVAGRNGYRAEKTDPVGFAAEMRPRTASVVAKLDKHKWNDEKWMKKRDAASHLASPVSIYELHLGSWRRGGSGEAFLSYRELAEQIVEYVKKMGFTHVELMPVSEHPLDGSWGYQTTGYFAATSRFGTPEDLMFLIDSLHQADIGVIIDWVPAHFPRDGHALGLFDGTHLYEHADPRQGEHREWGTYVFNYGRYEVSNFLLSNAMFWFDKYHIDGLRVDAVASMLYLDYARKDGEWLPNNYGGRENIEAIEFMRRLNEKVYLEYPSVMMIAEESTAWPQVTRPTYLGGLGFGLKWDMGWMNDTLKYFSMDPIYRKFNHDKLTFRAMYATSENFVLPLSHDEVVHGKCSLLNKMPGDTWQKFANLRLLLGYQYTTPGKKLLFMGGEFGQWIEWNEAQSLDWHLMEFGTHAGLSRFTADLNHLYRNEPALYEMDCHPNGFEWIDCHDGEQSVLSFMRKDKHGTPVVVVLNFTPLPRFNYRVGVPESGFYKELINSDAAEYGGSGLGNCGGFDTDPVWKHGREQSLNLTLPPLGVVILKKVN</sequence>
<dbReference type="EMBL" id="JAFLCK010000011">
    <property type="protein sequence ID" value="MBN8660566.1"/>
    <property type="molecule type" value="Genomic_DNA"/>
</dbReference>
<comment type="pathway">
    <text evidence="2 9">Glycan biosynthesis; glycogen biosynthesis.</text>
</comment>
<dbReference type="GO" id="GO:0003844">
    <property type="term" value="F:1,4-alpha-glucan branching enzyme activity"/>
    <property type="evidence" value="ECO:0007669"/>
    <property type="project" value="UniProtKB-UniRule"/>
</dbReference>
<dbReference type="Gene3D" id="2.60.40.1180">
    <property type="entry name" value="Golgi alpha-mannosidase II"/>
    <property type="match status" value="1"/>
</dbReference>
<dbReference type="SUPFAM" id="SSF51445">
    <property type="entry name" value="(Trans)glycosidases"/>
    <property type="match status" value="1"/>
</dbReference>
<dbReference type="InterPro" id="IPR006407">
    <property type="entry name" value="GlgB"/>
</dbReference>
<keyword evidence="8 9" id="KW-0119">Carbohydrate metabolism</keyword>
<dbReference type="PANTHER" id="PTHR43651:SF3">
    <property type="entry name" value="1,4-ALPHA-GLUCAN-BRANCHING ENZYME"/>
    <property type="match status" value="1"/>
</dbReference>
<dbReference type="InterPro" id="IPR013783">
    <property type="entry name" value="Ig-like_fold"/>
</dbReference>
<dbReference type="NCBIfam" id="TIGR01515">
    <property type="entry name" value="branching_enzym"/>
    <property type="match status" value="1"/>
</dbReference>